<gene>
    <name evidence="1" type="ORF">AVDCRST_MAG18-831</name>
</gene>
<evidence type="ECO:0000313" key="1">
    <source>
        <dbReference type="EMBL" id="CAA9557942.1"/>
    </source>
</evidence>
<name>A0A6J4UQJ7_9BACT</name>
<sequence length="62" mass="6806">MTLVAAFIQSWISEVIREILRGWFTPSARQGGDKARLGHYTRARHGVRVCAVRAGGLGVLRG</sequence>
<dbReference type="EMBL" id="CADCWN010000057">
    <property type="protein sequence ID" value="CAA9557942.1"/>
    <property type="molecule type" value="Genomic_DNA"/>
</dbReference>
<dbReference type="AlphaFoldDB" id="A0A6J4UQJ7"/>
<reference evidence="1" key="1">
    <citation type="submission" date="2020-02" db="EMBL/GenBank/DDBJ databases">
        <authorList>
            <person name="Meier V. D."/>
        </authorList>
    </citation>
    <scope>NUCLEOTIDE SEQUENCE</scope>
    <source>
        <strain evidence="1">AVDCRST_MAG18</strain>
    </source>
</reference>
<accession>A0A6J4UQJ7</accession>
<organism evidence="1">
    <name type="scientific">uncultured Thermomicrobiales bacterium</name>
    <dbReference type="NCBI Taxonomy" id="1645740"/>
    <lineage>
        <taxon>Bacteria</taxon>
        <taxon>Pseudomonadati</taxon>
        <taxon>Thermomicrobiota</taxon>
        <taxon>Thermomicrobia</taxon>
        <taxon>Thermomicrobiales</taxon>
        <taxon>environmental samples</taxon>
    </lineage>
</organism>
<proteinExistence type="predicted"/>
<protein>
    <submittedName>
        <fullName evidence="1">Uncharacterized protein</fullName>
    </submittedName>
</protein>